<dbReference type="Gene3D" id="3.30.750.44">
    <property type="match status" value="1"/>
</dbReference>
<name>A0A346NM10_9ALTE</name>
<dbReference type="PROSITE" id="PS50106">
    <property type="entry name" value="PDZ"/>
    <property type="match status" value="1"/>
</dbReference>
<evidence type="ECO:0000259" key="7">
    <source>
        <dbReference type="PROSITE" id="PS50106"/>
    </source>
</evidence>
<dbReference type="FunFam" id="3.90.226.10:FF:000090">
    <property type="entry name" value="Tail-specific protease"/>
    <property type="match status" value="1"/>
</dbReference>
<keyword evidence="2 5" id="KW-0645">Protease</keyword>
<feature type="domain" description="PDZ" evidence="7">
    <location>
        <begin position="239"/>
        <end position="309"/>
    </location>
</feature>
<dbReference type="Pfam" id="PF11818">
    <property type="entry name" value="DUF3340"/>
    <property type="match status" value="1"/>
</dbReference>
<dbReference type="CDD" id="cd07560">
    <property type="entry name" value="Peptidase_S41_CPP"/>
    <property type="match status" value="1"/>
</dbReference>
<dbReference type="KEGG" id="salm:D0Y50_09420"/>
<feature type="signal peptide" evidence="6">
    <location>
        <begin position="1"/>
        <end position="22"/>
    </location>
</feature>
<gene>
    <name evidence="8" type="ORF">D0Y50_09420</name>
</gene>
<organism evidence="8 9">
    <name type="scientific">Salinimonas sediminis</name>
    <dbReference type="NCBI Taxonomy" id="2303538"/>
    <lineage>
        <taxon>Bacteria</taxon>
        <taxon>Pseudomonadati</taxon>
        <taxon>Pseudomonadota</taxon>
        <taxon>Gammaproteobacteria</taxon>
        <taxon>Alteromonadales</taxon>
        <taxon>Alteromonadaceae</taxon>
        <taxon>Alteromonas/Salinimonas group</taxon>
        <taxon>Salinimonas</taxon>
    </lineage>
</organism>
<dbReference type="RefSeq" id="WP_108568033.1">
    <property type="nucleotide sequence ID" value="NZ_CP031769.1"/>
</dbReference>
<dbReference type="InterPro" id="IPR040573">
    <property type="entry name" value="TSP_N"/>
</dbReference>
<reference evidence="8 9" key="1">
    <citation type="submission" date="2018-08" db="EMBL/GenBank/DDBJ databases">
        <title>Salinimonas sediminis sp. nov., a piezophilic bacterium isolated from a deep-sea sediment sample from the New Britain Trench.</title>
        <authorList>
            <person name="Cao J."/>
        </authorList>
    </citation>
    <scope>NUCLEOTIDE SEQUENCE [LARGE SCALE GENOMIC DNA]</scope>
    <source>
        <strain evidence="8 9">N102</strain>
    </source>
</reference>
<evidence type="ECO:0000256" key="6">
    <source>
        <dbReference type="SAM" id="SignalP"/>
    </source>
</evidence>
<dbReference type="InterPro" id="IPR036034">
    <property type="entry name" value="PDZ_sf"/>
</dbReference>
<keyword evidence="9" id="KW-1185">Reference proteome</keyword>
<evidence type="ECO:0000256" key="5">
    <source>
        <dbReference type="RuleBase" id="RU004404"/>
    </source>
</evidence>
<dbReference type="GO" id="GO:0006508">
    <property type="term" value="P:proteolysis"/>
    <property type="evidence" value="ECO:0007669"/>
    <property type="project" value="UniProtKB-KW"/>
</dbReference>
<accession>A0A346NM10</accession>
<comment type="similarity">
    <text evidence="1 5">Belongs to the peptidase S41A family.</text>
</comment>
<dbReference type="OrthoDB" id="9812068at2"/>
<dbReference type="InterPro" id="IPR005151">
    <property type="entry name" value="Tail-specific_protease"/>
</dbReference>
<dbReference type="SMART" id="SM00245">
    <property type="entry name" value="TSPc"/>
    <property type="match status" value="1"/>
</dbReference>
<dbReference type="GO" id="GO:0030288">
    <property type="term" value="C:outer membrane-bounded periplasmic space"/>
    <property type="evidence" value="ECO:0007669"/>
    <property type="project" value="TreeGrafter"/>
</dbReference>
<evidence type="ECO:0000256" key="3">
    <source>
        <dbReference type="ARBA" id="ARBA00022801"/>
    </source>
</evidence>
<dbReference type="InterPro" id="IPR029045">
    <property type="entry name" value="ClpP/crotonase-like_dom_sf"/>
</dbReference>
<dbReference type="Pfam" id="PF03572">
    <property type="entry name" value="Peptidase_S41"/>
    <property type="match status" value="1"/>
</dbReference>
<dbReference type="SUPFAM" id="SSF52096">
    <property type="entry name" value="ClpP/crotonase"/>
    <property type="match status" value="1"/>
</dbReference>
<dbReference type="AlphaFoldDB" id="A0A346NM10"/>
<proteinExistence type="inferred from homology"/>
<evidence type="ECO:0000256" key="1">
    <source>
        <dbReference type="ARBA" id="ARBA00009179"/>
    </source>
</evidence>
<dbReference type="CDD" id="cd06782">
    <property type="entry name" value="cpPDZ_CPP-like"/>
    <property type="match status" value="1"/>
</dbReference>
<dbReference type="EC" id="3.4.21.102" evidence="8"/>
<sequence length="683" mass="76942">MKDILRISIASAFLTLGVGAGAVTTTPDVEELPILVQESQHSVAAKRVSALFTRAHYKEITLDNALSEQVYERYLKAMDSNKQVLLKSDVEQFSHFRDDFDEALSRGNLKVAYDIFNQTSERRLQRFEYALTQLEKPFDFEKVGDKFYYDREEADWPESEKALDEIWRQRVKYDALNLILAGKTWEEAKELLTKRYNRAIKRLKQTQSEDVFQTVMNAFARTIEAHTSYLSPRNADRFQMEMNLSFEGIGAVLQSEDDFTVIKSIVPGGPADKSNGLKPEDKIIGVAQDDEEFVDVVGWRLDEVVDLIKGPKGSTVRLQVQKGASDSKSMSVVALTRDKIKLEDRAAKSEVYVPDTGPHQGEKLGVITIPSFYNNLHADVNKEIEALKAQDVKGVIVDLRGNGGGSLTEATLLTGLFIEKGPVVQIRYGEGKVSVNRDTDGNVAYDGPLTVLVDRYSASASEIFAAAMQDYNRALIIGEQTFGKGTVQQHRGLGRIYDLYENPLGSVQFTIAKFYRINGGSTQHKGVVPDIQYPSPIDPAEWGESQEESALPWDSIERANYATFADSQSALDVLTAKHNKRIMQNPEFGYLYEDIKDYKEKKERDYISLVESERVAEKDREEKQNLARVNERLARMGKEPVAKVDDLAEEVEESLEELDPFLDEAANITYDMLNTGKYAINHK</sequence>
<evidence type="ECO:0000256" key="4">
    <source>
        <dbReference type="ARBA" id="ARBA00022825"/>
    </source>
</evidence>
<evidence type="ECO:0000313" key="9">
    <source>
        <dbReference type="Proteomes" id="UP000262073"/>
    </source>
</evidence>
<dbReference type="Gene3D" id="3.90.226.10">
    <property type="entry name" value="2-enoyl-CoA Hydratase, Chain A, domain 1"/>
    <property type="match status" value="1"/>
</dbReference>
<dbReference type="SUPFAM" id="SSF50156">
    <property type="entry name" value="PDZ domain-like"/>
    <property type="match status" value="1"/>
</dbReference>
<dbReference type="Pfam" id="PF17804">
    <property type="entry name" value="TSP_NTD"/>
    <property type="match status" value="1"/>
</dbReference>
<dbReference type="Pfam" id="PF00595">
    <property type="entry name" value="PDZ"/>
    <property type="match status" value="1"/>
</dbReference>
<dbReference type="NCBIfam" id="NF008388">
    <property type="entry name" value="PRK11186.1"/>
    <property type="match status" value="1"/>
</dbReference>
<protein>
    <submittedName>
        <fullName evidence="8">Carboxy terminal-processing peptidase</fullName>
        <ecNumber evidence="8">3.4.21.102</ecNumber>
    </submittedName>
</protein>
<dbReference type="GO" id="GO:0007165">
    <property type="term" value="P:signal transduction"/>
    <property type="evidence" value="ECO:0007669"/>
    <property type="project" value="TreeGrafter"/>
</dbReference>
<dbReference type="PANTHER" id="PTHR32060:SF22">
    <property type="entry name" value="CARBOXYL-TERMINAL-PROCESSING PEPTIDASE 3, CHLOROPLASTIC"/>
    <property type="match status" value="1"/>
</dbReference>
<dbReference type="EMBL" id="CP031769">
    <property type="protein sequence ID" value="AXR06567.1"/>
    <property type="molecule type" value="Genomic_DNA"/>
</dbReference>
<evidence type="ECO:0000256" key="2">
    <source>
        <dbReference type="ARBA" id="ARBA00022670"/>
    </source>
</evidence>
<dbReference type="InterPro" id="IPR020992">
    <property type="entry name" value="Tail_Prtase_C"/>
</dbReference>
<dbReference type="SMART" id="SM00228">
    <property type="entry name" value="PDZ"/>
    <property type="match status" value="1"/>
</dbReference>
<dbReference type="Gene3D" id="2.30.42.10">
    <property type="match status" value="1"/>
</dbReference>
<dbReference type="InterPro" id="IPR004447">
    <property type="entry name" value="Peptidase_S41A"/>
</dbReference>
<dbReference type="InterPro" id="IPR001478">
    <property type="entry name" value="PDZ"/>
</dbReference>
<keyword evidence="6" id="KW-0732">Signal</keyword>
<evidence type="ECO:0000313" key="8">
    <source>
        <dbReference type="EMBL" id="AXR06567.1"/>
    </source>
</evidence>
<keyword evidence="4 5" id="KW-0720">Serine protease</keyword>
<keyword evidence="3 5" id="KW-0378">Hydrolase</keyword>
<dbReference type="PANTHER" id="PTHR32060">
    <property type="entry name" value="TAIL-SPECIFIC PROTEASE"/>
    <property type="match status" value="1"/>
</dbReference>
<dbReference type="Proteomes" id="UP000262073">
    <property type="component" value="Chromosome"/>
</dbReference>
<dbReference type="GO" id="GO:0004252">
    <property type="term" value="F:serine-type endopeptidase activity"/>
    <property type="evidence" value="ECO:0007669"/>
    <property type="project" value="UniProtKB-EC"/>
</dbReference>
<dbReference type="NCBIfam" id="TIGR00225">
    <property type="entry name" value="prc"/>
    <property type="match status" value="1"/>
</dbReference>
<feature type="chain" id="PRO_5016965557" evidence="6">
    <location>
        <begin position="23"/>
        <end position="683"/>
    </location>
</feature>